<gene>
    <name evidence="4" type="ORF">PCYB_041090</name>
</gene>
<dbReference type="InterPro" id="IPR019111">
    <property type="entry name" value="PRESA_N"/>
</dbReference>
<dbReference type="OrthoDB" id="384145at2759"/>
<dbReference type="AlphaFoldDB" id="K6V709"/>
<proteinExistence type="predicted"/>
<dbReference type="PhylomeDB" id="K6V709"/>
<dbReference type="OMA" id="MENKKSW"/>
<dbReference type="InterPro" id="IPR044885">
    <property type="entry name" value="PRESA_N_sf"/>
</dbReference>
<keyword evidence="5" id="KW-1185">Reference proteome</keyword>
<sequence>MGNTRRKFFANGLATPLKVSIHALLFILLLNTAEILDPHPNENSYMGLSCSNGGRSLANAIPPLLGEVAREMTNLTPPKNMGIPISTSTNSHMPTLPKTKNQRHKYVCTSDKALFELRLKMNSYINKHKMDLTKHNQGNIQTKKKIKNNLKVYERELKHQIDSLNFYVDKKEMYKIWGNIYDKRRHIYIDMIKTLWDKCVHLTEKKQIPKKVLFKVWWKAYSDFMVELQNCDSQSMSSFYDLYYKDRCPRYNYMEFIMQNKKSWKKFTTRMKNKWTNDLLAELRAYSK</sequence>
<dbReference type="KEGG" id="pcy:PCYB_041090"/>
<evidence type="ECO:0000313" key="5">
    <source>
        <dbReference type="Proteomes" id="UP000006319"/>
    </source>
</evidence>
<dbReference type="PANTHER" id="PTHR36193:SF23">
    <property type="entry name" value="PHISTB DOMAIN-CONTAINING RESA-LIKE PROTEIN 1"/>
    <property type="match status" value="1"/>
</dbReference>
<keyword evidence="2" id="KW-0732">Signal</keyword>
<dbReference type="Proteomes" id="UP000006319">
    <property type="component" value="Chromosome 4"/>
</dbReference>
<dbReference type="InterPro" id="IPR006526">
    <property type="entry name" value="Export_prot_PHISTa/b/c"/>
</dbReference>
<protein>
    <recommendedName>
        <fullName evidence="3">Plasmodium RESA N-terminal domain-containing protein</fullName>
    </recommendedName>
</protein>
<feature type="domain" description="Plasmodium RESA N-terminal" evidence="3">
    <location>
        <begin position="154"/>
        <end position="275"/>
    </location>
</feature>
<feature type="chain" id="PRO_5003895289" description="Plasmodium RESA N-terminal domain-containing protein" evidence="2">
    <location>
        <begin position="36"/>
        <end position="288"/>
    </location>
</feature>
<name>K6V709_PLACD</name>
<feature type="region of interest" description="Disordered" evidence="1">
    <location>
        <begin position="82"/>
        <end position="102"/>
    </location>
</feature>
<dbReference type="Pfam" id="PF09687">
    <property type="entry name" value="PRESAN"/>
    <property type="match status" value="1"/>
</dbReference>
<organism evidence="4 5">
    <name type="scientific">Plasmodium cynomolgi (strain B)</name>
    <dbReference type="NCBI Taxonomy" id="1120755"/>
    <lineage>
        <taxon>Eukaryota</taxon>
        <taxon>Sar</taxon>
        <taxon>Alveolata</taxon>
        <taxon>Apicomplexa</taxon>
        <taxon>Aconoidasida</taxon>
        <taxon>Haemosporida</taxon>
        <taxon>Plasmodiidae</taxon>
        <taxon>Plasmodium</taxon>
        <taxon>Plasmodium (Plasmodium)</taxon>
    </lineage>
</organism>
<evidence type="ECO:0000259" key="3">
    <source>
        <dbReference type="Pfam" id="PF09687"/>
    </source>
</evidence>
<dbReference type="PANTHER" id="PTHR36193">
    <property type="entry name" value="PHISTB DOMAIN-CONTAINING RESA-LIKE PROTEIN 1"/>
    <property type="match status" value="1"/>
</dbReference>
<feature type="signal peptide" evidence="2">
    <location>
        <begin position="1"/>
        <end position="35"/>
    </location>
</feature>
<dbReference type="RefSeq" id="XP_004225308.1">
    <property type="nucleotide sequence ID" value="XM_004225260.1"/>
</dbReference>
<evidence type="ECO:0000256" key="1">
    <source>
        <dbReference type="SAM" id="MobiDB-lite"/>
    </source>
</evidence>
<evidence type="ECO:0000313" key="4">
    <source>
        <dbReference type="EMBL" id="GAB64907.1"/>
    </source>
</evidence>
<dbReference type="VEuPathDB" id="PlasmoDB:PCYB_041090"/>
<reference evidence="4 5" key="1">
    <citation type="journal article" date="2012" name="Nat. Genet.">
        <title>Plasmodium cynomolgi genome sequences provide insight into Plasmodium vivax and the monkey malaria clade.</title>
        <authorList>
            <person name="Tachibana S."/>
            <person name="Sullivan S.A."/>
            <person name="Kawai S."/>
            <person name="Nakamura S."/>
            <person name="Kim H.R."/>
            <person name="Goto N."/>
            <person name="Arisue N."/>
            <person name="Palacpac N.M.Q."/>
            <person name="Honma H."/>
            <person name="Yagi M."/>
            <person name="Tougan T."/>
            <person name="Katakai Y."/>
            <person name="Kaneko O."/>
            <person name="Mita T."/>
            <person name="Kita K."/>
            <person name="Yasutomi Y."/>
            <person name="Sutton P.L."/>
            <person name="Shakhbatyan R."/>
            <person name="Horii T."/>
            <person name="Yasunaga T."/>
            <person name="Barnwell J.W."/>
            <person name="Escalante A.A."/>
            <person name="Carlton J.M."/>
            <person name="Tanabe K."/>
        </authorList>
    </citation>
    <scope>NUCLEOTIDE SEQUENCE [LARGE SCALE GENOMIC DNA]</scope>
    <source>
        <strain evidence="4 5">B</strain>
    </source>
</reference>
<dbReference type="GeneID" id="14695745"/>
<dbReference type="Gene3D" id="6.10.280.180">
    <property type="entry name" value="Plasmodium RESA, N-terminal helical domain"/>
    <property type="match status" value="1"/>
</dbReference>
<dbReference type="NCBIfam" id="TIGR01639">
    <property type="entry name" value="P_fal_TIGR01639"/>
    <property type="match status" value="1"/>
</dbReference>
<dbReference type="EMBL" id="DF157096">
    <property type="protein sequence ID" value="GAB64907.1"/>
    <property type="molecule type" value="Genomic_DNA"/>
</dbReference>
<accession>K6V709</accession>
<evidence type="ECO:0000256" key="2">
    <source>
        <dbReference type="SAM" id="SignalP"/>
    </source>
</evidence>